<evidence type="ECO:0000256" key="5">
    <source>
        <dbReference type="ARBA" id="ARBA00023242"/>
    </source>
</evidence>
<evidence type="ECO:0000256" key="1">
    <source>
        <dbReference type="ARBA" id="ARBA00004123"/>
    </source>
</evidence>
<keyword evidence="2" id="KW-0805">Transcription regulation</keyword>
<dbReference type="SUPFAM" id="SSF47459">
    <property type="entry name" value="HLH, helix-loop-helix DNA-binding domain"/>
    <property type="match status" value="1"/>
</dbReference>
<accession>A0AAN7GJX6</accession>
<dbReference type="CDD" id="cd11393">
    <property type="entry name" value="bHLH_AtbHLH_like"/>
    <property type="match status" value="1"/>
</dbReference>
<dbReference type="PANTHER" id="PTHR16223:SF335">
    <property type="entry name" value="TRANSCRIPTION FACTOR BHLH113"/>
    <property type="match status" value="1"/>
</dbReference>
<feature type="domain" description="BHLH" evidence="7">
    <location>
        <begin position="135"/>
        <end position="184"/>
    </location>
</feature>
<comment type="subcellular location">
    <subcellularLocation>
        <location evidence="1">Nucleus</location>
    </subcellularLocation>
</comment>
<dbReference type="GO" id="GO:0000978">
    <property type="term" value="F:RNA polymerase II cis-regulatory region sequence-specific DNA binding"/>
    <property type="evidence" value="ECO:0007669"/>
    <property type="project" value="TreeGrafter"/>
</dbReference>
<evidence type="ECO:0000256" key="3">
    <source>
        <dbReference type="ARBA" id="ARBA00023125"/>
    </source>
</evidence>
<dbReference type="InterPro" id="IPR036638">
    <property type="entry name" value="HLH_DNA-bd_sf"/>
</dbReference>
<dbReference type="PROSITE" id="PS50888">
    <property type="entry name" value="BHLH"/>
    <property type="match status" value="1"/>
</dbReference>
<dbReference type="AlphaFoldDB" id="A0AAN7GJX6"/>
<evidence type="ECO:0000256" key="6">
    <source>
        <dbReference type="SAM" id="MobiDB-lite"/>
    </source>
</evidence>
<evidence type="ECO:0000256" key="2">
    <source>
        <dbReference type="ARBA" id="ARBA00023015"/>
    </source>
</evidence>
<evidence type="ECO:0000256" key="4">
    <source>
        <dbReference type="ARBA" id="ARBA00023163"/>
    </source>
</evidence>
<evidence type="ECO:0000313" key="8">
    <source>
        <dbReference type="EMBL" id="KAK4747821.1"/>
    </source>
</evidence>
<dbReference type="EMBL" id="JAXIOK010000019">
    <property type="protein sequence ID" value="KAK4747821.1"/>
    <property type="molecule type" value="Genomic_DNA"/>
</dbReference>
<organism evidence="8 9">
    <name type="scientific">Trapa incisa</name>
    <dbReference type="NCBI Taxonomy" id="236973"/>
    <lineage>
        <taxon>Eukaryota</taxon>
        <taxon>Viridiplantae</taxon>
        <taxon>Streptophyta</taxon>
        <taxon>Embryophyta</taxon>
        <taxon>Tracheophyta</taxon>
        <taxon>Spermatophyta</taxon>
        <taxon>Magnoliopsida</taxon>
        <taxon>eudicotyledons</taxon>
        <taxon>Gunneridae</taxon>
        <taxon>Pentapetalae</taxon>
        <taxon>rosids</taxon>
        <taxon>malvids</taxon>
        <taxon>Myrtales</taxon>
        <taxon>Lythraceae</taxon>
        <taxon>Trapa</taxon>
    </lineage>
</organism>
<keyword evidence="4" id="KW-0804">Transcription</keyword>
<sequence>MADSYASVPLDLEELKNTRGTFSQLLFADDLVLCPEVQYSETTNLGCNPTYLCSYSKKDLPKMLSFGYFQDGCDEVKAAPPSEPIICRIDPKESSCHTDISPKYLPECRSREDELAQSSSSTLSITTAVNGKRSKRSKKIQNGQTKPSRRLGERVAALQQLVSPYGKTDTASVLHEAVGYIRFLQEQVRVLCSPYLQQSPSLSEQHEGRGSLRSEGPIWNLGGRSLRSWGLCLVPVGCTIPMAACNGADFWSPASCNGRLSSSSPLDHHHW</sequence>
<dbReference type="GO" id="GO:0000981">
    <property type="term" value="F:DNA-binding transcription factor activity, RNA polymerase II-specific"/>
    <property type="evidence" value="ECO:0007669"/>
    <property type="project" value="TreeGrafter"/>
</dbReference>
<keyword evidence="9" id="KW-1185">Reference proteome</keyword>
<comment type="caution">
    <text evidence="8">The sequence shown here is derived from an EMBL/GenBank/DDBJ whole genome shotgun (WGS) entry which is preliminary data.</text>
</comment>
<name>A0AAN7GJX6_9MYRT</name>
<feature type="region of interest" description="Disordered" evidence="6">
    <location>
        <begin position="115"/>
        <end position="151"/>
    </location>
</feature>
<feature type="compositionally biased region" description="Polar residues" evidence="6">
    <location>
        <begin position="116"/>
        <end position="129"/>
    </location>
</feature>
<evidence type="ECO:0000313" key="9">
    <source>
        <dbReference type="Proteomes" id="UP001345219"/>
    </source>
</evidence>
<dbReference type="GO" id="GO:0005634">
    <property type="term" value="C:nucleus"/>
    <property type="evidence" value="ECO:0007669"/>
    <property type="project" value="UniProtKB-SubCell"/>
</dbReference>
<proteinExistence type="predicted"/>
<gene>
    <name evidence="8" type="ORF">SAY87_014407</name>
</gene>
<reference evidence="8 9" key="1">
    <citation type="journal article" date="2023" name="Hortic Res">
        <title>Pangenome of water caltrop reveals structural variations and asymmetric subgenome divergence after allopolyploidization.</title>
        <authorList>
            <person name="Zhang X."/>
            <person name="Chen Y."/>
            <person name="Wang L."/>
            <person name="Yuan Y."/>
            <person name="Fang M."/>
            <person name="Shi L."/>
            <person name="Lu R."/>
            <person name="Comes H.P."/>
            <person name="Ma Y."/>
            <person name="Chen Y."/>
            <person name="Huang G."/>
            <person name="Zhou Y."/>
            <person name="Zheng Z."/>
            <person name="Qiu Y."/>
        </authorList>
    </citation>
    <scope>NUCLEOTIDE SEQUENCE [LARGE SCALE GENOMIC DNA]</scope>
    <source>
        <tissue evidence="8">Roots</tissue>
    </source>
</reference>
<dbReference type="InterPro" id="IPR045843">
    <property type="entry name" value="IND-like"/>
</dbReference>
<keyword evidence="5" id="KW-0539">Nucleus</keyword>
<dbReference type="InterPro" id="IPR011598">
    <property type="entry name" value="bHLH_dom"/>
</dbReference>
<protein>
    <recommendedName>
        <fullName evidence="7">BHLH domain-containing protein</fullName>
    </recommendedName>
</protein>
<dbReference type="Gene3D" id="4.10.280.10">
    <property type="entry name" value="Helix-loop-helix DNA-binding domain"/>
    <property type="match status" value="1"/>
</dbReference>
<dbReference type="Proteomes" id="UP001345219">
    <property type="component" value="Chromosome 12"/>
</dbReference>
<keyword evidence="3" id="KW-0238">DNA-binding</keyword>
<evidence type="ECO:0000259" key="7">
    <source>
        <dbReference type="PROSITE" id="PS50888"/>
    </source>
</evidence>
<dbReference type="GO" id="GO:0046983">
    <property type="term" value="F:protein dimerization activity"/>
    <property type="evidence" value="ECO:0007669"/>
    <property type="project" value="InterPro"/>
</dbReference>
<dbReference type="InterPro" id="IPR045239">
    <property type="entry name" value="bHLH95_bHLH"/>
</dbReference>
<dbReference type="PANTHER" id="PTHR16223">
    <property type="entry name" value="TRANSCRIPTION FACTOR BHLH83-RELATED"/>
    <property type="match status" value="1"/>
</dbReference>